<dbReference type="EMBL" id="PJQM01002313">
    <property type="protein sequence ID" value="RCH96397.1"/>
    <property type="molecule type" value="Genomic_DNA"/>
</dbReference>
<dbReference type="Proteomes" id="UP000253551">
    <property type="component" value="Unassembled WGS sequence"/>
</dbReference>
<dbReference type="OrthoDB" id="2384350at2759"/>
<protein>
    <submittedName>
        <fullName evidence="2">Uncharacterized protein</fullName>
    </submittedName>
</protein>
<dbReference type="AlphaFoldDB" id="A0A367K2L0"/>
<gene>
    <name evidence="2" type="ORF">CU098_009098</name>
</gene>
<sequence length="97" mass="10883">MPGPITFFSLGAAGATAYYVNRRNSMTSDTSPVDNANMTPIQVARRRSSTVIPDHDWPAHKQAEYLWRRNNGASFSHNSEPKYPTSLQNKDLQQTSK</sequence>
<evidence type="ECO:0000256" key="1">
    <source>
        <dbReference type="SAM" id="MobiDB-lite"/>
    </source>
</evidence>
<keyword evidence="3" id="KW-1185">Reference proteome</keyword>
<comment type="caution">
    <text evidence="2">The sequence shown here is derived from an EMBL/GenBank/DDBJ whole genome shotgun (WGS) entry which is preliminary data.</text>
</comment>
<evidence type="ECO:0000313" key="3">
    <source>
        <dbReference type="Proteomes" id="UP000253551"/>
    </source>
</evidence>
<feature type="region of interest" description="Disordered" evidence="1">
    <location>
        <begin position="72"/>
        <end position="97"/>
    </location>
</feature>
<reference evidence="2 3" key="1">
    <citation type="journal article" date="2018" name="G3 (Bethesda)">
        <title>Phylogenetic and Phylogenomic Definition of Rhizopus Species.</title>
        <authorList>
            <person name="Gryganskyi A.P."/>
            <person name="Golan J."/>
            <person name="Dolatabadi S."/>
            <person name="Mondo S."/>
            <person name="Robb S."/>
            <person name="Idnurm A."/>
            <person name="Muszewska A."/>
            <person name="Steczkiewicz K."/>
            <person name="Masonjones S."/>
            <person name="Liao H.L."/>
            <person name="Gajdeczka M.T."/>
            <person name="Anike F."/>
            <person name="Vuek A."/>
            <person name="Anishchenko I.M."/>
            <person name="Voigt K."/>
            <person name="de Hoog G.S."/>
            <person name="Smith M.E."/>
            <person name="Heitman J."/>
            <person name="Vilgalys R."/>
            <person name="Stajich J.E."/>
        </authorList>
    </citation>
    <scope>NUCLEOTIDE SEQUENCE [LARGE SCALE GENOMIC DNA]</scope>
    <source>
        <strain evidence="2 3">LSU 92-RS-03</strain>
    </source>
</reference>
<organism evidence="2 3">
    <name type="scientific">Rhizopus stolonifer</name>
    <name type="common">Rhizopus nigricans</name>
    <dbReference type="NCBI Taxonomy" id="4846"/>
    <lineage>
        <taxon>Eukaryota</taxon>
        <taxon>Fungi</taxon>
        <taxon>Fungi incertae sedis</taxon>
        <taxon>Mucoromycota</taxon>
        <taxon>Mucoromycotina</taxon>
        <taxon>Mucoromycetes</taxon>
        <taxon>Mucorales</taxon>
        <taxon>Mucorineae</taxon>
        <taxon>Rhizopodaceae</taxon>
        <taxon>Rhizopus</taxon>
    </lineage>
</organism>
<evidence type="ECO:0000313" key="2">
    <source>
        <dbReference type="EMBL" id="RCH96397.1"/>
    </source>
</evidence>
<proteinExistence type="predicted"/>
<accession>A0A367K2L0</accession>
<name>A0A367K2L0_RHIST</name>
<feature type="compositionally biased region" description="Polar residues" evidence="1">
    <location>
        <begin position="85"/>
        <end position="97"/>
    </location>
</feature>
<dbReference type="STRING" id="4846.A0A367K2L0"/>